<name>A0A2P5GPF4_9ENTR</name>
<dbReference type="SMART" id="SM00860">
    <property type="entry name" value="SMI1_KNR4"/>
    <property type="match status" value="1"/>
</dbReference>
<accession>A0A2P5GPF4</accession>
<proteinExistence type="predicted"/>
<dbReference type="OrthoDB" id="264195at2"/>
<dbReference type="AlphaFoldDB" id="A0A2P5GPF4"/>
<organism evidence="3 5">
    <name type="scientific">Superficieibacter electus</name>
    <dbReference type="NCBI Taxonomy" id="2022662"/>
    <lineage>
        <taxon>Bacteria</taxon>
        <taxon>Pseudomonadati</taxon>
        <taxon>Pseudomonadota</taxon>
        <taxon>Gammaproteobacteria</taxon>
        <taxon>Enterobacterales</taxon>
        <taxon>Enterobacteriaceae</taxon>
        <taxon>Superficieibacter</taxon>
    </lineage>
</organism>
<gene>
    <name evidence="3" type="ORF">CHU32_12115</name>
    <name evidence="2" type="ORF">CHU33_09185</name>
</gene>
<dbReference type="PANTHER" id="PTHR32011:SF6">
    <property type="entry name" value="KNR4_SMI1-LIKE DOMAIN-CONTAINING PROTEIN"/>
    <property type="match status" value="1"/>
</dbReference>
<feature type="domain" description="Knr4/Smi1-like" evidence="1">
    <location>
        <begin position="23"/>
        <end position="166"/>
    </location>
</feature>
<comment type="caution">
    <text evidence="3">The sequence shown here is derived from an EMBL/GenBank/DDBJ whole genome shotgun (WGS) entry which is preliminary data.</text>
</comment>
<dbReference type="SUPFAM" id="SSF160631">
    <property type="entry name" value="SMI1/KNR4-like"/>
    <property type="match status" value="1"/>
</dbReference>
<keyword evidence="4" id="KW-1185">Reference proteome</keyword>
<evidence type="ECO:0000313" key="4">
    <source>
        <dbReference type="Proteomes" id="UP000237073"/>
    </source>
</evidence>
<dbReference type="Proteomes" id="UP000247005">
    <property type="component" value="Unassembled WGS sequence"/>
</dbReference>
<dbReference type="PANTHER" id="PTHR32011">
    <property type="entry name" value="OS08G0472400 PROTEIN"/>
    <property type="match status" value="1"/>
</dbReference>
<reference evidence="4 5" key="1">
    <citation type="submission" date="2018-01" db="EMBL/GenBank/DDBJ databases">
        <title>Superficieibacter electus gen. nov., sp. nov., an extended-spectrum beta-lactamase possessing member of the Enterobacteriaceae family, isolated from intensive care unit surfaces.</title>
        <authorList>
            <person name="Potter R.F."/>
            <person name="D'Souza A.W."/>
        </authorList>
    </citation>
    <scope>NUCLEOTIDE SEQUENCE [LARGE SCALE GENOMIC DNA]</scope>
    <source>
        <strain evidence="3 5">BP-1</strain>
        <strain evidence="2 4">BP-2</strain>
    </source>
</reference>
<protein>
    <submittedName>
        <fullName evidence="3">SMI1/KNR4 family protein</fullName>
    </submittedName>
</protein>
<evidence type="ECO:0000313" key="2">
    <source>
        <dbReference type="EMBL" id="POP45163.1"/>
    </source>
</evidence>
<dbReference type="InterPro" id="IPR018958">
    <property type="entry name" value="Knr4/Smi1-like_dom"/>
</dbReference>
<evidence type="ECO:0000313" key="3">
    <source>
        <dbReference type="EMBL" id="POP48447.1"/>
    </source>
</evidence>
<evidence type="ECO:0000313" key="5">
    <source>
        <dbReference type="Proteomes" id="UP000247005"/>
    </source>
</evidence>
<dbReference type="EMBL" id="PQGD01000009">
    <property type="protein sequence ID" value="POP48447.1"/>
    <property type="molecule type" value="Genomic_DNA"/>
</dbReference>
<dbReference type="RefSeq" id="WP_103675783.1">
    <property type="nucleotide sequence ID" value="NZ_PQGD01000009.1"/>
</dbReference>
<evidence type="ECO:0000259" key="1">
    <source>
        <dbReference type="SMART" id="SM00860"/>
    </source>
</evidence>
<dbReference type="Proteomes" id="UP000237073">
    <property type="component" value="Unassembled WGS sequence"/>
</dbReference>
<sequence length="229" mass="26483">MFTEQINKSIECLRYNGYFITAGLTTQELNAAEECYNITFPADYKAFLSVGMPLYRHDFTDWRNLSAEYVEYIKFKMYDCTIDGVLYAVRKLDGWPESWGKRPDEMEGRLALARKKIKENPLFIPIKSNRYLSLSPAESGNPVYSIHEGDDVVCYGENLWDYFIKSNDADGDGDGYGHADAIYNLTTMLEPFPKYNTFVYHSINNFFYQNQRYYDECGNYLPGGEAVAQ</sequence>
<dbReference type="EMBL" id="PQGE01000007">
    <property type="protein sequence ID" value="POP45163.1"/>
    <property type="molecule type" value="Genomic_DNA"/>
</dbReference>
<dbReference type="InterPro" id="IPR037883">
    <property type="entry name" value="Knr4/Smi1-like_sf"/>
</dbReference>